<evidence type="ECO:0000313" key="2">
    <source>
        <dbReference type="Proteomes" id="UP001596439"/>
    </source>
</evidence>
<gene>
    <name evidence="1" type="ORF">ACFQO8_08750</name>
</gene>
<sequence>MEDQKVVFFDIDGTLLHEGSYIPPSTISAIQALRDNGVETFIATGREPAMLSDIPERVGIDSLVCYNGQIVVHKGEIVVHKGEIVYRNTLSKDALGRLTTHATSNDHTLVYLGQDRGGASKPDDAIVKRSLGELDMPIPRYEPNFHAEEDVYQTLLYCTPEDEHHYLDAYHEFDFIRWHPHAMDVINKGASKADGIRHFIEANGYRLENTYAFGDALNDLAMLQYVGTGIAMGNARSEAKDVADFVTKSILEDGIEYGLKAMKLI</sequence>
<comment type="caution">
    <text evidence="1">The sequence shown here is derived from an EMBL/GenBank/DDBJ whole genome shotgun (WGS) entry which is preliminary data.</text>
</comment>
<keyword evidence="2" id="KW-1185">Reference proteome</keyword>
<dbReference type="PANTHER" id="PTHR10000">
    <property type="entry name" value="PHOSPHOSERINE PHOSPHATASE"/>
    <property type="match status" value="1"/>
</dbReference>
<dbReference type="SUPFAM" id="SSF56784">
    <property type="entry name" value="HAD-like"/>
    <property type="match status" value="1"/>
</dbReference>
<organism evidence="1 2">
    <name type="scientific">Exiguobacterium aestuarii</name>
    <dbReference type="NCBI Taxonomy" id="273527"/>
    <lineage>
        <taxon>Bacteria</taxon>
        <taxon>Bacillati</taxon>
        <taxon>Bacillota</taxon>
        <taxon>Bacilli</taxon>
        <taxon>Bacillales</taxon>
        <taxon>Bacillales Family XII. Incertae Sedis</taxon>
        <taxon>Exiguobacterium</taxon>
    </lineage>
</organism>
<dbReference type="PROSITE" id="PS01229">
    <property type="entry name" value="COF_2"/>
    <property type="match status" value="1"/>
</dbReference>
<dbReference type="InterPro" id="IPR036412">
    <property type="entry name" value="HAD-like_sf"/>
</dbReference>
<dbReference type="Pfam" id="PF08282">
    <property type="entry name" value="Hydrolase_3"/>
    <property type="match status" value="1"/>
</dbReference>
<dbReference type="InterPro" id="IPR023214">
    <property type="entry name" value="HAD_sf"/>
</dbReference>
<dbReference type="Proteomes" id="UP001596439">
    <property type="component" value="Unassembled WGS sequence"/>
</dbReference>
<dbReference type="SFLD" id="SFLDG01140">
    <property type="entry name" value="C2.B:_Phosphomannomutase_and_P"/>
    <property type="match status" value="1"/>
</dbReference>
<evidence type="ECO:0000313" key="1">
    <source>
        <dbReference type="EMBL" id="MFC7390236.1"/>
    </source>
</evidence>
<dbReference type="NCBIfam" id="TIGR01484">
    <property type="entry name" value="HAD-SF-IIB"/>
    <property type="match status" value="1"/>
</dbReference>
<proteinExistence type="predicted"/>
<reference evidence="2" key="1">
    <citation type="journal article" date="2019" name="Int. J. Syst. Evol. Microbiol.">
        <title>The Global Catalogue of Microorganisms (GCM) 10K type strain sequencing project: providing services to taxonomists for standard genome sequencing and annotation.</title>
        <authorList>
            <consortium name="The Broad Institute Genomics Platform"/>
            <consortium name="The Broad Institute Genome Sequencing Center for Infectious Disease"/>
            <person name="Wu L."/>
            <person name="Ma J."/>
        </authorList>
    </citation>
    <scope>NUCLEOTIDE SEQUENCE [LARGE SCALE GENOMIC DNA]</scope>
    <source>
        <strain evidence="2">CCUG 55590</strain>
    </source>
</reference>
<accession>A0ABW2PLE1</accession>
<dbReference type="Gene3D" id="3.30.1240.10">
    <property type="match status" value="1"/>
</dbReference>
<dbReference type="InterPro" id="IPR000150">
    <property type="entry name" value="Cof"/>
</dbReference>
<dbReference type="InterPro" id="IPR006379">
    <property type="entry name" value="HAD-SF_hydro_IIB"/>
</dbReference>
<name>A0ABW2PLE1_9BACL</name>
<dbReference type="SFLD" id="SFLDS00003">
    <property type="entry name" value="Haloacid_Dehalogenase"/>
    <property type="match status" value="1"/>
</dbReference>
<dbReference type="GO" id="GO:0016787">
    <property type="term" value="F:hydrolase activity"/>
    <property type="evidence" value="ECO:0007669"/>
    <property type="project" value="UniProtKB-KW"/>
</dbReference>
<dbReference type="RefSeq" id="WP_214789869.1">
    <property type="nucleotide sequence ID" value="NZ_JANIEL010000018.1"/>
</dbReference>
<dbReference type="Gene3D" id="3.40.50.1000">
    <property type="entry name" value="HAD superfamily/HAD-like"/>
    <property type="match status" value="1"/>
</dbReference>
<dbReference type="EMBL" id="JBHTCE010000001">
    <property type="protein sequence ID" value="MFC7390236.1"/>
    <property type="molecule type" value="Genomic_DNA"/>
</dbReference>
<dbReference type="NCBIfam" id="TIGR00099">
    <property type="entry name" value="Cof-subfamily"/>
    <property type="match status" value="1"/>
</dbReference>
<protein>
    <submittedName>
        <fullName evidence="1">Cof-type HAD-IIB family hydrolase</fullName>
    </submittedName>
</protein>
<dbReference type="CDD" id="cd07517">
    <property type="entry name" value="HAD_HPP"/>
    <property type="match status" value="1"/>
</dbReference>
<keyword evidence="1" id="KW-0378">Hydrolase</keyword>
<dbReference type="PANTHER" id="PTHR10000:SF25">
    <property type="entry name" value="PHOSPHATASE YKRA-RELATED"/>
    <property type="match status" value="1"/>
</dbReference>